<evidence type="ECO:0000313" key="2">
    <source>
        <dbReference type="EMBL" id="KAJ1203811.1"/>
    </source>
</evidence>
<organism evidence="2 3">
    <name type="scientific">Pleurodeles waltl</name>
    <name type="common">Iberian ribbed newt</name>
    <dbReference type="NCBI Taxonomy" id="8319"/>
    <lineage>
        <taxon>Eukaryota</taxon>
        <taxon>Metazoa</taxon>
        <taxon>Chordata</taxon>
        <taxon>Craniata</taxon>
        <taxon>Vertebrata</taxon>
        <taxon>Euteleostomi</taxon>
        <taxon>Amphibia</taxon>
        <taxon>Batrachia</taxon>
        <taxon>Caudata</taxon>
        <taxon>Salamandroidea</taxon>
        <taxon>Salamandridae</taxon>
        <taxon>Pleurodelinae</taxon>
        <taxon>Pleurodeles</taxon>
    </lineage>
</organism>
<feature type="region of interest" description="Disordered" evidence="1">
    <location>
        <begin position="1"/>
        <end position="130"/>
    </location>
</feature>
<dbReference type="AlphaFoldDB" id="A0AAV7VSR5"/>
<proteinExistence type="predicted"/>
<feature type="compositionally biased region" description="Basic and acidic residues" evidence="1">
    <location>
        <begin position="76"/>
        <end position="98"/>
    </location>
</feature>
<gene>
    <name evidence="2" type="ORF">NDU88_007592</name>
</gene>
<name>A0AAV7VSR5_PLEWA</name>
<dbReference type="EMBL" id="JANPWB010000003">
    <property type="protein sequence ID" value="KAJ1203811.1"/>
    <property type="molecule type" value="Genomic_DNA"/>
</dbReference>
<keyword evidence="3" id="KW-1185">Reference proteome</keyword>
<feature type="compositionally biased region" description="Basic and acidic residues" evidence="1">
    <location>
        <begin position="33"/>
        <end position="51"/>
    </location>
</feature>
<dbReference type="Proteomes" id="UP001066276">
    <property type="component" value="Chromosome 2_1"/>
</dbReference>
<reference evidence="2" key="1">
    <citation type="journal article" date="2022" name="bioRxiv">
        <title>Sequencing and chromosome-scale assembly of the giantPleurodeles waltlgenome.</title>
        <authorList>
            <person name="Brown T."/>
            <person name="Elewa A."/>
            <person name="Iarovenko S."/>
            <person name="Subramanian E."/>
            <person name="Araus A.J."/>
            <person name="Petzold A."/>
            <person name="Susuki M."/>
            <person name="Suzuki K.-i.T."/>
            <person name="Hayashi T."/>
            <person name="Toyoda A."/>
            <person name="Oliveira C."/>
            <person name="Osipova E."/>
            <person name="Leigh N.D."/>
            <person name="Simon A."/>
            <person name="Yun M.H."/>
        </authorList>
    </citation>
    <scope>NUCLEOTIDE SEQUENCE</scope>
    <source>
        <strain evidence="2">20211129_DDA</strain>
        <tissue evidence="2">Liver</tissue>
    </source>
</reference>
<sequence>MSGKRCSRSRANSVSGCPDDQGAGVGDINPDFRALESMKSDDGRRTGREENADGGAAETERETEEESTKPLQTRAGDTDRGRDPGNWRTQEPMKEATKPSHVPGGAWLSKTRPSIFASQARSWKRDKGTN</sequence>
<accession>A0AAV7VSR5</accession>
<evidence type="ECO:0000256" key="1">
    <source>
        <dbReference type="SAM" id="MobiDB-lite"/>
    </source>
</evidence>
<evidence type="ECO:0000313" key="3">
    <source>
        <dbReference type="Proteomes" id="UP001066276"/>
    </source>
</evidence>
<protein>
    <submittedName>
        <fullName evidence="2">Uncharacterized protein</fullName>
    </submittedName>
</protein>
<comment type="caution">
    <text evidence="2">The sequence shown here is derived from an EMBL/GenBank/DDBJ whole genome shotgun (WGS) entry which is preliminary data.</text>
</comment>